<dbReference type="GO" id="GO:0006811">
    <property type="term" value="P:monoatomic ion transport"/>
    <property type="evidence" value="ECO:0007669"/>
    <property type="project" value="UniProtKB-KW"/>
</dbReference>
<dbReference type="InterPro" id="IPR050616">
    <property type="entry name" value="CPA3_Na-H_Antiporter_A"/>
</dbReference>
<feature type="domain" description="MrpA C-terminal/MbhE" evidence="15">
    <location>
        <begin position="701"/>
        <end position="777"/>
    </location>
</feature>
<evidence type="ECO:0008006" key="18">
    <source>
        <dbReference type="Google" id="ProtNLM"/>
    </source>
</evidence>
<comment type="subcellular location">
    <subcellularLocation>
        <location evidence="1">Cell membrane</location>
        <topology evidence="1">Multi-pass membrane protein</topology>
    </subcellularLocation>
    <subcellularLocation>
        <location evidence="10">Membrane</location>
        <topology evidence="10">Multi-pass membrane protein</topology>
    </subcellularLocation>
</comment>
<evidence type="ECO:0000256" key="4">
    <source>
        <dbReference type="ARBA" id="ARBA00022449"/>
    </source>
</evidence>
<feature type="transmembrane region" description="Helical" evidence="11">
    <location>
        <begin position="584"/>
        <end position="602"/>
    </location>
</feature>
<evidence type="ECO:0000313" key="16">
    <source>
        <dbReference type="EMBL" id="EGF88538.1"/>
    </source>
</evidence>
<evidence type="ECO:0000259" key="14">
    <source>
        <dbReference type="Pfam" id="PF13244"/>
    </source>
</evidence>
<evidence type="ECO:0000256" key="2">
    <source>
        <dbReference type="ARBA" id="ARBA00008483"/>
    </source>
</evidence>
<name>A0AA87DVQ0_9BACL</name>
<evidence type="ECO:0000256" key="10">
    <source>
        <dbReference type="RuleBase" id="RU000320"/>
    </source>
</evidence>
<feature type="transmembrane region" description="Helical" evidence="11">
    <location>
        <begin position="30"/>
        <end position="51"/>
    </location>
</feature>
<feature type="domain" description="MrpA C-terminal/MbhD" evidence="14">
    <location>
        <begin position="624"/>
        <end position="683"/>
    </location>
</feature>
<protein>
    <recommendedName>
        <fullName evidence="18">Monovalent cation/H+ antiporter subunit A</fullName>
    </recommendedName>
</protein>
<keyword evidence="6 10" id="KW-0812">Transmembrane</keyword>
<dbReference type="PRINTS" id="PR01434">
    <property type="entry name" value="NADHDHGNASE5"/>
</dbReference>
<feature type="transmembrane region" description="Helical" evidence="11">
    <location>
        <begin position="271"/>
        <end position="293"/>
    </location>
</feature>
<dbReference type="PANTHER" id="PTHR43373">
    <property type="entry name" value="NA(+)/H(+) ANTIPORTER SUBUNIT"/>
    <property type="match status" value="1"/>
</dbReference>
<keyword evidence="4" id="KW-0050">Antiport</keyword>
<feature type="transmembrane region" description="Helical" evidence="11">
    <location>
        <begin position="665"/>
        <end position="686"/>
    </location>
</feature>
<dbReference type="InterPro" id="IPR046806">
    <property type="entry name" value="MrpA_C/MbhE"/>
</dbReference>
<feature type="transmembrane region" description="Helical" evidence="11">
    <location>
        <begin position="520"/>
        <end position="537"/>
    </location>
</feature>
<feature type="transmembrane region" description="Helical" evidence="11">
    <location>
        <begin position="758"/>
        <end position="776"/>
    </location>
</feature>
<evidence type="ECO:0000256" key="6">
    <source>
        <dbReference type="ARBA" id="ARBA00022692"/>
    </source>
</evidence>
<keyword evidence="8" id="KW-0406">Ion transport</keyword>
<feature type="transmembrane region" description="Helical" evidence="11">
    <location>
        <begin position="133"/>
        <end position="152"/>
    </location>
</feature>
<evidence type="ECO:0000256" key="11">
    <source>
        <dbReference type="SAM" id="Phobius"/>
    </source>
</evidence>
<feature type="transmembrane region" description="Helical" evidence="11">
    <location>
        <begin position="207"/>
        <end position="231"/>
    </location>
</feature>
<feature type="transmembrane region" description="Helical" evidence="11">
    <location>
        <begin position="6"/>
        <end position="23"/>
    </location>
</feature>
<dbReference type="Pfam" id="PF13244">
    <property type="entry name" value="MbhD"/>
    <property type="match status" value="1"/>
</dbReference>
<evidence type="ECO:0000256" key="7">
    <source>
        <dbReference type="ARBA" id="ARBA00022989"/>
    </source>
</evidence>
<evidence type="ECO:0000256" key="9">
    <source>
        <dbReference type="ARBA" id="ARBA00023136"/>
    </source>
</evidence>
<feature type="transmembrane region" description="Helical" evidence="11">
    <location>
        <begin position="300"/>
        <end position="322"/>
    </location>
</feature>
<organism evidence="16 17">
    <name type="scientific">Gemella haemolysans M341</name>
    <dbReference type="NCBI Taxonomy" id="562981"/>
    <lineage>
        <taxon>Bacteria</taxon>
        <taxon>Bacillati</taxon>
        <taxon>Bacillota</taxon>
        <taxon>Bacilli</taxon>
        <taxon>Bacillales</taxon>
        <taxon>Gemellaceae</taxon>
        <taxon>Gemella</taxon>
    </lineage>
</organism>
<feature type="transmembrane region" description="Helical" evidence="11">
    <location>
        <begin position="77"/>
        <end position="98"/>
    </location>
</feature>
<comment type="similarity">
    <text evidence="2">Belongs to the CPA3 antiporters (TC 2.A.63) subunit A family.</text>
</comment>
<dbReference type="PRINTS" id="PR01435">
    <property type="entry name" value="NPOXDRDTASE5"/>
</dbReference>
<feature type="domain" description="NADH:quinone oxidoreductase/Mrp antiporter transmembrane" evidence="12">
    <location>
        <begin position="127"/>
        <end position="430"/>
    </location>
</feature>
<dbReference type="InterPro" id="IPR001750">
    <property type="entry name" value="ND/Mrp_TM"/>
</dbReference>
<feature type="transmembrane region" description="Helical" evidence="11">
    <location>
        <begin position="464"/>
        <end position="484"/>
    </location>
</feature>
<keyword evidence="5" id="KW-1003">Cell membrane</keyword>
<feature type="transmembrane region" description="Helical" evidence="11">
    <location>
        <begin position="418"/>
        <end position="443"/>
    </location>
</feature>
<dbReference type="Pfam" id="PF20501">
    <property type="entry name" value="MbhE"/>
    <property type="match status" value="1"/>
</dbReference>
<evidence type="ECO:0000256" key="5">
    <source>
        <dbReference type="ARBA" id="ARBA00022475"/>
    </source>
</evidence>
<feature type="transmembrane region" description="Helical" evidence="11">
    <location>
        <begin position="328"/>
        <end position="354"/>
    </location>
</feature>
<evidence type="ECO:0000256" key="3">
    <source>
        <dbReference type="ARBA" id="ARBA00022448"/>
    </source>
</evidence>
<evidence type="ECO:0000259" key="12">
    <source>
        <dbReference type="Pfam" id="PF00361"/>
    </source>
</evidence>
<keyword evidence="3" id="KW-0813">Transport</keyword>
<evidence type="ECO:0000256" key="1">
    <source>
        <dbReference type="ARBA" id="ARBA00004651"/>
    </source>
</evidence>
<feature type="transmembrane region" description="Helical" evidence="11">
    <location>
        <begin position="639"/>
        <end position="659"/>
    </location>
</feature>
<feature type="transmembrane region" description="Helical" evidence="11">
    <location>
        <begin position="110"/>
        <end position="127"/>
    </location>
</feature>
<dbReference type="InterPro" id="IPR001516">
    <property type="entry name" value="Proton_antipo_N"/>
</dbReference>
<feature type="transmembrane region" description="Helical" evidence="11">
    <location>
        <begin position="375"/>
        <end position="398"/>
    </location>
</feature>
<proteinExistence type="inferred from homology"/>
<dbReference type="EMBL" id="ACRO01000014">
    <property type="protein sequence ID" value="EGF88538.1"/>
    <property type="molecule type" value="Genomic_DNA"/>
</dbReference>
<feature type="transmembrane region" description="Helical" evidence="11">
    <location>
        <begin position="614"/>
        <end position="632"/>
    </location>
</feature>
<keyword evidence="7 11" id="KW-1133">Transmembrane helix</keyword>
<keyword evidence="9 11" id="KW-0472">Membrane</keyword>
<dbReference type="Pfam" id="PF00361">
    <property type="entry name" value="Proton_antipo_M"/>
    <property type="match status" value="1"/>
</dbReference>
<dbReference type="Pfam" id="PF00662">
    <property type="entry name" value="Proton_antipo_N"/>
    <property type="match status" value="1"/>
</dbReference>
<dbReference type="GO" id="GO:0015297">
    <property type="term" value="F:antiporter activity"/>
    <property type="evidence" value="ECO:0007669"/>
    <property type="project" value="UniProtKB-KW"/>
</dbReference>
<feature type="domain" description="NADH-Ubiquinone oxidoreductase (complex I) chain 5 N-terminal" evidence="13">
    <location>
        <begin position="65"/>
        <end position="111"/>
    </location>
</feature>
<evidence type="ECO:0000256" key="8">
    <source>
        <dbReference type="ARBA" id="ARBA00023065"/>
    </source>
</evidence>
<dbReference type="Proteomes" id="UP000004773">
    <property type="component" value="Unassembled WGS sequence"/>
</dbReference>
<feature type="transmembrane region" description="Helical" evidence="11">
    <location>
        <begin position="164"/>
        <end position="187"/>
    </location>
</feature>
<comment type="caution">
    <text evidence="16">The sequence shown here is derived from an EMBL/GenBank/DDBJ whole genome shotgun (WGS) entry which is preliminary data.</text>
</comment>
<evidence type="ECO:0000259" key="15">
    <source>
        <dbReference type="Pfam" id="PF20501"/>
    </source>
</evidence>
<dbReference type="RefSeq" id="WP_003147001.1">
    <property type="nucleotide sequence ID" value="NZ_GL883583.1"/>
</dbReference>
<dbReference type="InterPro" id="IPR025383">
    <property type="entry name" value="MrpA_C/MbhD"/>
</dbReference>
<accession>A0AA87DVQ0</accession>
<evidence type="ECO:0000259" key="13">
    <source>
        <dbReference type="Pfam" id="PF00662"/>
    </source>
</evidence>
<evidence type="ECO:0000313" key="17">
    <source>
        <dbReference type="Proteomes" id="UP000004773"/>
    </source>
</evidence>
<dbReference type="PANTHER" id="PTHR43373:SF1">
    <property type="entry name" value="NA(+)_H(+) ANTIPORTER SUBUNIT A"/>
    <property type="match status" value="1"/>
</dbReference>
<feature type="transmembrane region" description="Helical" evidence="11">
    <location>
        <begin position="243"/>
        <end position="265"/>
    </location>
</feature>
<feature type="transmembrane region" description="Helical" evidence="11">
    <location>
        <begin position="698"/>
        <end position="723"/>
    </location>
</feature>
<dbReference type="GO" id="GO:0005886">
    <property type="term" value="C:plasma membrane"/>
    <property type="evidence" value="ECO:0007669"/>
    <property type="project" value="UniProtKB-SubCell"/>
</dbReference>
<reference evidence="16 17" key="1">
    <citation type="submission" date="2011-03" db="EMBL/GenBank/DDBJ databases">
        <title>The Genome Sequence of Gemella haemolysans M341.</title>
        <authorList>
            <consortium name="The Broad Institute Genome Sequencing Platform"/>
            <consortium name="The Broad Institute Genome Sequencing Center for Infectious Disease"/>
            <person name="Earl A."/>
            <person name="Ward D."/>
            <person name="Feldgarden M."/>
            <person name="Gevers D."/>
            <person name="Sibley C.D."/>
            <person name="Field T.R."/>
            <person name="Grinwis M."/>
            <person name="Eshaghurshan C.S."/>
            <person name="Surette M.G."/>
            <person name="Young S.K."/>
            <person name="Zeng Q."/>
            <person name="Gargeya S."/>
            <person name="Fitzgerald M."/>
            <person name="Haas B."/>
            <person name="Abouelleil A."/>
            <person name="Alvarado L."/>
            <person name="Arachchi H.M."/>
            <person name="Berlin A."/>
            <person name="Brown A."/>
            <person name="Chapman S.B."/>
            <person name="Chen Z."/>
            <person name="Dunbar C."/>
            <person name="Freedman E."/>
            <person name="Gearin G."/>
            <person name="Gellesch M."/>
            <person name="Goldberg J."/>
            <person name="Griggs A."/>
            <person name="Gujja S."/>
            <person name="Heilman E.R."/>
            <person name="Heiman D."/>
            <person name="Howarth C."/>
            <person name="Larson L."/>
            <person name="Lui A."/>
            <person name="MacDonald P.J.P."/>
            <person name="Mehta T."/>
            <person name="Montmayeur A."/>
            <person name="Murphy C."/>
            <person name="Neiman D."/>
            <person name="Pearson M."/>
            <person name="Priest M."/>
            <person name="Roberts A."/>
            <person name="Saif S."/>
            <person name="Shea T."/>
            <person name="Shenoy N."/>
            <person name="Sisk P."/>
            <person name="Stolte C."/>
            <person name="Sykes S."/>
            <person name="White J."/>
            <person name="Yandava C."/>
            <person name="Wortman J."/>
            <person name="Nusbaum C."/>
            <person name="Birren B."/>
        </authorList>
    </citation>
    <scope>NUCLEOTIDE SEQUENCE [LARGE SCALE GENOMIC DNA]</scope>
    <source>
        <strain evidence="16 17">M341</strain>
    </source>
</reference>
<sequence>MLQLAVFFPVIAMFFIPFLRKNFKNIHTGKFVIIVPLILFGYFVSNIKYIYSGGTIYKKLAFVSNAGLDINLNLDGLSLLFSLLITGIGTLVILYSCYYMSISDEKLHKFYIFLLIFMSAMLGVVLSDNMLSMYMFWELTSVSSFLLISYWHENDASRKGALKSLIITVFGGVLMLAGIFILNSITGSFNVSEIIDFTNNHGYNSKYIIAMILILFGAFTKSAQFPFHIWLPDAMAAPTPISSYLHSATMVKAGIYLLLRIGIVFSFTPAFGNVLIVFGTITMLLGSISAIFLKDLKGILAYSTISQLGMMTLMIGVANLGLYNDNHYIYTFAFYAVCFHIINHAAFKASLFMITGIIDHSFHTRDIKQLRGVRMYMPLGFILSIIAGFSMAGIPPLSGFYSKEYFLTAVYGLLNSSMLYMIIVIAVVISALGTAVYSLILAFKPFLGTFDSKVLGDKKLHLPKNGMFISPIILVIFVIINTFIKDYIVIPAQQAALAVKTTNNEVITHVHHDSFISSELLTSIFVIIASFVIYKVFASGNSIYSMNPSIISIHGAYNNLGILLHKVSGRLHDAFITNQLRRNMSYIFCGLSATIISGYFAIGRPMIINNFSTIHYMNIFIGLCIVLCCVALTRVYNRLVLIILSSGVGFMMTGLYVTFRAPDLAMTQFVIESISTIIFLIAFILLTDKTRQVEKNSFKLTNAIIATLTGVSFIIVGLVSYAYKNPSEISQFYFDNVVASGGGNIVNVIIVDFRGFDTLFEITVMTMVALIIYAMFKIIKRGGPKDEN</sequence>
<gene>
    <name evidence="16" type="ORF">HMPREF0428_00922</name>
</gene>
<dbReference type="AlphaFoldDB" id="A0AA87DVQ0"/>